<feature type="chain" id="PRO_5047420493" evidence="6">
    <location>
        <begin position="23"/>
        <end position="674"/>
    </location>
</feature>
<accession>A0ABV7JPC2</accession>
<dbReference type="EMBL" id="JBHRTA010000030">
    <property type="protein sequence ID" value="MFC3197946.1"/>
    <property type="molecule type" value="Genomic_DNA"/>
</dbReference>
<keyword evidence="4" id="KW-0408">Iron</keyword>
<feature type="domain" description="Golvesin/Xly CBD-like" evidence="7">
    <location>
        <begin position="530"/>
        <end position="662"/>
    </location>
</feature>
<proteinExistence type="predicted"/>
<dbReference type="InterPro" id="IPR039650">
    <property type="entry name" value="HdrA-like"/>
</dbReference>
<organism evidence="8 9">
    <name type="scientific">Parapedobacter deserti</name>
    <dbReference type="NCBI Taxonomy" id="1912957"/>
    <lineage>
        <taxon>Bacteria</taxon>
        <taxon>Pseudomonadati</taxon>
        <taxon>Bacteroidota</taxon>
        <taxon>Sphingobacteriia</taxon>
        <taxon>Sphingobacteriales</taxon>
        <taxon>Sphingobacteriaceae</taxon>
        <taxon>Parapedobacter</taxon>
    </lineage>
</organism>
<evidence type="ECO:0000259" key="7">
    <source>
        <dbReference type="Pfam" id="PF25275"/>
    </source>
</evidence>
<keyword evidence="6" id="KW-0732">Signal</keyword>
<dbReference type="PROSITE" id="PS51257">
    <property type="entry name" value="PROKAR_LIPOPROTEIN"/>
    <property type="match status" value="1"/>
</dbReference>
<feature type="signal peptide" evidence="6">
    <location>
        <begin position="1"/>
        <end position="22"/>
    </location>
</feature>
<dbReference type="PANTHER" id="PTHR43498:SF1">
    <property type="entry name" value="COB--COM HETERODISULFIDE REDUCTASE IRON-SULFUR SUBUNIT A"/>
    <property type="match status" value="1"/>
</dbReference>
<name>A0ABV7JPC2_9SPHI</name>
<dbReference type="InterPro" id="IPR033803">
    <property type="entry name" value="CBD-like_Golvesin-Xly"/>
</dbReference>
<gene>
    <name evidence="8" type="ORF">ACFOET_10005</name>
</gene>
<keyword evidence="1" id="KW-0004">4Fe-4S</keyword>
<keyword evidence="9" id="KW-1185">Reference proteome</keyword>
<evidence type="ECO:0000313" key="9">
    <source>
        <dbReference type="Proteomes" id="UP001595526"/>
    </source>
</evidence>
<dbReference type="Pfam" id="PF12831">
    <property type="entry name" value="FAD_oxidored"/>
    <property type="match status" value="1"/>
</dbReference>
<dbReference type="PANTHER" id="PTHR43498">
    <property type="entry name" value="FERREDOXIN:COB-COM HETERODISULFIDE REDUCTASE SUBUNIT A"/>
    <property type="match status" value="1"/>
</dbReference>
<dbReference type="InterPro" id="IPR036188">
    <property type="entry name" value="FAD/NAD-bd_sf"/>
</dbReference>
<evidence type="ECO:0000256" key="4">
    <source>
        <dbReference type="ARBA" id="ARBA00023004"/>
    </source>
</evidence>
<dbReference type="SUPFAM" id="SSF51905">
    <property type="entry name" value="FAD/NAD(P)-binding domain"/>
    <property type="match status" value="2"/>
</dbReference>
<evidence type="ECO:0000256" key="1">
    <source>
        <dbReference type="ARBA" id="ARBA00022485"/>
    </source>
</evidence>
<evidence type="ECO:0000256" key="5">
    <source>
        <dbReference type="ARBA" id="ARBA00023014"/>
    </source>
</evidence>
<keyword evidence="5" id="KW-0411">Iron-sulfur</keyword>
<evidence type="ECO:0000313" key="8">
    <source>
        <dbReference type="EMBL" id="MFC3197946.1"/>
    </source>
</evidence>
<keyword evidence="2" id="KW-0479">Metal-binding</keyword>
<evidence type="ECO:0000256" key="3">
    <source>
        <dbReference type="ARBA" id="ARBA00023002"/>
    </source>
</evidence>
<reference evidence="9" key="1">
    <citation type="journal article" date="2019" name="Int. J. Syst. Evol. Microbiol.">
        <title>The Global Catalogue of Microorganisms (GCM) 10K type strain sequencing project: providing services to taxonomists for standard genome sequencing and annotation.</title>
        <authorList>
            <consortium name="The Broad Institute Genomics Platform"/>
            <consortium name="The Broad Institute Genome Sequencing Center for Infectious Disease"/>
            <person name="Wu L."/>
            <person name="Ma J."/>
        </authorList>
    </citation>
    <scope>NUCLEOTIDE SEQUENCE [LARGE SCALE GENOMIC DNA]</scope>
    <source>
        <strain evidence="9">KCTC 52416</strain>
    </source>
</reference>
<protein>
    <submittedName>
        <fullName evidence="8">FAD-dependent oxidoreductase</fullName>
    </submittedName>
</protein>
<comment type="caution">
    <text evidence="8">The sequence shown here is derived from an EMBL/GenBank/DDBJ whole genome shotgun (WGS) entry which is preliminary data.</text>
</comment>
<keyword evidence="3" id="KW-0560">Oxidoreductase</keyword>
<evidence type="ECO:0000256" key="6">
    <source>
        <dbReference type="SAM" id="SignalP"/>
    </source>
</evidence>
<sequence length="674" mass="74355">MIKSVMIHAVLAVFTAASCCLAQIKKVTYDLCIYGGTSAGVVAAYTASKAGKSVILIEPSQLLGGMSSGGLGQTDIGNKYVVRGLALDFYRKIGEHYGTFEQWIFEPKVAEEIFRQYMQNCDADLHHGQALLDVKKRGTDIEEIRLQSVDELGKPSMAVKAKVFMDCTYEGDLLAMAGVSYHVGREDNSVYGETLNGVQLMTGHQFPDGVDPYVKRGDPSSGLLWGIRDGELLPDGTGDEKVQAYNYRIALTNVPENRIPITRPDNYDSTRYELLRRQKEIQPWKGLNDVFIWSLMPNGKTDINNRNGFSTDMIGMNWDYPEAHYHRRQEIIKAHEDYTKGLLYFVGNDPSVPKFIRDEMKTWGYPKDEYVNNNHWSPQLYVREARRMVGELVMTQHHCQGREVVDDEVGYAAYTMDSHNCDRLVVNGMVKNEGNVEVGGFPPFPISYRAIVPKRNEATNLLVPVCLSASHIAFGSIRMEPVFMVLGQSAAVAACLAIDQGVPVQAVAVKDIKTILAANPKADGRQSDVLISSSDTDAVRFTGSWKEGSSKGYGLTYVEADGKEGLSTARFVANELNPGSYRLYTYFPKTDESAPRFSYTIADGRRVSEKLLDLSGVEIKGQTSSTWVPIGELTVAEGADEVFVELTTKGADGVVAANAVLFVPAGDQANNNKN</sequence>
<dbReference type="Pfam" id="PF25275">
    <property type="entry name" value="Golvesin_C"/>
    <property type="match status" value="1"/>
</dbReference>
<dbReference type="Gene3D" id="3.50.50.60">
    <property type="entry name" value="FAD/NAD(P)-binding domain"/>
    <property type="match status" value="1"/>
</dbReference>
<dbReference type="Proteomes" id="UP001595526">
    <property type="component" value="Unassembled WGS sequence"/>
</dbReference>
<evidence type="ECO:0000256" key="2">
    <source>
        <dbReference type="ARBA" id="ARBA00022723"/>
    </source>
</evidence>